<feature type="coiled-coil region" evidence="1">
    <location>
        <begin position="72"/>
        <end position="114"/>
    </location>
</feature>
<evidence type="ECO:0000259" key="3">
    <source>
        <dbReference type="SMART" id="SM00336"/>
    </source>
</evidence>
<feature type="non-terminal residue" evidence="4">
    <location>
        <position position="922"/>
    </location>
</feature>
<reference evidence="4 5" key="1">
    <citation type="journal article" date="2023" name="Sci. Data">
        <title>Genome assembly of the Korean intertidal mud-creeper Batillaria attramentaria.</title>
        <authorList>
            <person name="Patra A.K."/>
            <person name="Ho P.T."/>
            <person name="Jun S."/>
            <person name="Lee S.J."/>
            <person name="Kim Y."/>
            <person name="Won Y.J."/>
        </authorList>
    </citation>
    <scope>NUCLEOTIDE SEQUENCE [LARGE SCALE GENOMIC DNA]</scope>
    <source>
        <strain evidence="4">Wonlab-2016</strain>
    </source>
</reference>
<dbReference type="SUPFAM" id="SSF69322">
    <property type="entry name" value="Tricorn protease domain 2"/>
    <property type="match status" value="1"/>
</dbReference>
<keyword evidence="5" id="KW-1185">Reference proteome</keyword>
<dbReference type="InterPro" id="IPR047153">
    <property type="entry name" value="TRIM45/56/19-like"/>
</dbReference>
<comment type="caution">
    <text evidence="4">The sequence shown here is derived from an EMBL/GenBank/DDBJ whole genome shotgun (WGS) entry which is preliminary data.</text>
</comment>
<feature type="domain" description="B box-type" evidence="3">
    <location>
        <begin position="1"/>
        <end position="43"/>
    </location>
</feature>
<dbReference type="PANTHER" id="PTHR25462:SF296">
    <property type="entry name" value="MEIOTIC P26, ISOFORM F"/>
    <property type="match status" value="1"/>
</dbReference>
<feature type="compositionally biased region" description="Basic and acidic residues" evidence="2">
    <location>
        <begin position="536"/>
        <end position="558"/>
    </location>
</feature>
<gene>
    <name evidence="4" type="ORF">BaRGS_00017042</name>
</gene>
<dbReference type="EMBL" id="JACVVK020000111">
    <property type="protein sequence ID" value="KAK7491786.1"/>
    <property type="molecule type" value="Genomic_DNA"/>
</dbReference>
<feature type="compositionally biased region" description="Low complexity" evidence="2">
    <location>
        <begin position="502"/>
        <end position="515"/>
    </location>
</feature>
<feature type="compositionally biased region" description="Low complexity" evidence="2">
    <location>
        <begin position="526"/>
        <end position="535"/>
    </location>
</feature>
<dbReference type="AlphaFoldDB" id="A0ABD0KWW1"/>
<name>A0ABD0KWW1_9CAEN</name>
<dbReference type="SMART" id="SM00336">
    <property type="entry name" value="BBOX"/>
    <property type="match status" value="1"/>
</dbReference>
<dbReference type="Gene3D" id="3.30.160.60">
    <property type="entry name" value="Classic Zinc Finger"/>
    <property type="match status" value="1"/>
</dbReference>
<keyword evidence="1" id="KW-0175">Coiled coil</keyword>
<feature type="region of interest" description="Disordered" evidence="2">
    <location>
        <begin position="771"/>
        <end position="922"/>
    </location>
</feature>
<evidence type="ECO:0000313" key="4">
    <source>
        <dbReference type="EMBL" id="KAK7491786.1"/>
    </source>
</evidence>
<feature type="region of interest" description="Disordered" evidence="2">
    <location>
        <begin position="487"/>
        <end position="558"/>
    </location>
</feature>
<dbReference type="PANTHER" id="PTHR25462">
    <property type="entry name" value="BONUS, ISOFORM C-RELATED"/>
    <property type="match status" value="1"/>
</dbReference>
<proteinExistence type="predicted"/>
<evidence type="ECO:0000256" key="2">
    <source>
        <dbReference type="SAM" id="MobiDB-lite"/>
    </source>
</evidence>
<sequence>MENSKCKDHPQEDLRFVCLPCGEKLVCRDCKLADHEGHKTKDISKVAEASKELFIDYDSKLDMRIASVESLQVEARTKRKEFEKSLQRAKREVNARAERVAQFAKSKLKEINSEGKRHHDDVDTMLQEKLEILRNQKQMARSVLDNTVTGHRVVEIKQYFKQHGPGHNPTIDNVERDFPKHDLKVAIQEDKTLEDEKATERLIGYPRLVQASNSRFVQTNTNFPCFLVLPQFRCSEDSECYVKEIYPMEDGRVGVAYSTEVDGNTNIAMFTSHGEKQQERVLTETGQVSMAHHASDILHVVHHTTEKRMMMDLNLQPPDSPKGKGQSKGGVFFLQKLAPGKYSICQYMTGPKPKTLFSVLVDKPVAVSANSSGHYFAVRKENGEVVVFQRSNGTRVGTFEPDLFQIEPTRVCFHHVGGQEVLLVADETSDSIYIVDFIDDCRLIGPLISGCPMVVSPTAVTSNGSGPIWVGCKGGQILTLDEESLYEEPSMPGDITPIDFNESGLYSGTSSSLTEASDNDVRHLTSSSNQSSAGSGKEETKSHPQEQEKGRQRDKLENEYGYVRLETAQRARCPSPCASDNRPKLPARPSQRERVVPQSCTNVLYAQDIQHMSFDTAPTNFQSAKDVEAVLPDQSPAGSAQETTDGKILSETNFEVRSVSESAATDLYSPTQADILTFGRAVHSTSPQTPRRQVPPTPLPRMSLRAGDKQLQVDNSYTGRVFPPAENSFDASPPQTSVYTLEDPVQRSCIPKAAAIHEAFEASVDLQEQPLYSRSNPRLMRTSNTEGFGSGHQYPRSTKPRNSLYSLPSRSLFSNQGTPTHRQQSLSHSYSSYAHARGGNESSPLHQPTPLRSSSMSTVERGQRTSIQADEKSSYVVHERSRDDDDQSRERSPPEGSDARHSQWRRSIPIPTESDDVALLIA</sequence>
<feature type="compositionally biased region" description="Basic and acidic residues" evidence="2">
    <location>
        <begin position="869"/>
        <end position="901"/>
    </location>
</feature>
<feature type="compositionally biased region" description="Polar residues" evidence="2">
    <location>
        <begin position="771"/>
        <end position="787"/>
    </location>
</feature>
<organism evidence="4 5">
    <name type="scientific">Batillaria attramentaria</name>
    <dbReference type="NCBI Taxonomy" id="370345"/>
    <lineage>
        <taxon>Eukaryota</taxon>
        <taxon>Metazoa</taxon>
        <taxon>Spiralia</taxon>
        <taxon>Lophotrochozoa</taxon>
        <taxon>Mollusca</taxon>
        <taxon>Gastropoda</taxon>
        <taxon>Caenogastropoda</taxon>
        <taxon>Sorbeoconcha</taxon>
        <taxon>Cerithioidea</taxon>
        <taxon>Batillariidae</taxon>
        <taxon>Batillaria</taxon>
    </lineage>
</organism>
<feature type="compositionally biased region" description="Polar residues" evidence="2">
    <location>
        <begin position="800"/>
        <end position="821"/>
    </location>
</feature>
<dbReference type="Pfam" id="PF00643">
    <property type="entry name" value="zf-B_box"/>
    <property type="match status" value="1"/>
</dbReference>
<feature type="compositionally biased region" description="Polar residues" evidence="2">
    <location>
        <begin position="840"/>
        <end position="868"/>
    </location>
</feature>
<feature type="region of interest" description="Disordered" evidence="2">
    <location>
        <begin position="570"/>
        <end position="595"/>
    </location>
</feature>
<feature type="compositionally biased region" description="Low complexity" evidence="2">
    <location>
        <begin position="822"/>
        <end position="837"/>
    </location>
</feature>
<dbReference type="InterPro" id="IPR000315">
    <property type="entry name" value="Znf_B-box"/>
</dbReference>
<protein>
    <recommendedName>
        <fullName evidence="3">B box-type domain-containing protein</fullName>
    </recommendedName>
</protein>
<evidence type="ECO:0000313" key="5">
    <source>
        <dbReference type="Proteomes" id="UP001519460"/>
    </source>
</evidence>
<feature type="region of interest" description="Disordered" evidence="2">
    <location>
        <begin position="682"/>
        <end position="707"/>
    </location>
</feature>
<accession>A0ABD0KWW1</accession>
<evidence type="ECO:0000256" key="1">
    <source>
        <dbReference type="SAM" id="Coils"/>
    </source>
</evidence>
<dbReference type="Proteomes" id="UP001519460">
    <property type="component" value="Unassembled WGS sequence"/>
</dbReference>
<dbReference type="SUPFAM" id="SSF57845">
    <property type="entry name" value="B-box zinc-binding domain"/>
    <property type="match status" value="1"/>
</dbReference>